<comment type="caution">
    <text evidence="1">The sequence shown here is derived from an EMBL/GenBank/DDBJ whole genome shotgun (WGS) entry which is preliminary data.</text>
</comment>
<sequence>MADTIKEFLVSLSFDVDGASKTKFVTGIKDVTKVAMKLGTVIASVNTAITAFAVSAARDIKEVAELGDRIRSTTDEIERMIYIAGQTGSDEGSVLSSLDNLNTLIGQAATGMG</sequence>
<organism evidence="1">
    <name type="scientific">marine sediment metagenome</name>
    <dbReference type="NCBI Taxonomy" id="412755"/>
    <lineage>
        <taxon>unclassified sequences</taxon>
        <taxon>metagenomes</taxon>
        <taxon>ecological metagenomes</taxon>
    </lineage>
</organism>
<dbReference type="EMBL" id="BARS01011180">
    <property type="protein sequence ID" value="GAF99409.1"/>
    <property type="molecule type" value="Genomic_DNA"/>
</dbReference>
<feature type="non-terminal residue" evidence="1">
    <location>
        <position position="113"/>
    </location>
</feature>
<dbReference type="AlphaFoldDB" id="X0U1K3"/>
<accession>X0U1K3</accession>
<evidence type="ECO:0000313" key="1">
    <source>
        <dbReference type="EMBL" id="GAF99409.1"/>
    </source>
</evidence>
<reference evidence="1" key="1">
    <citation type="journal article" date="2014" name="Front. Microbiol.">
        <title>High frequency of phylogenetically diverse reductive dehalogenase-homologous genes in deep subseafloor sedimentary metagenomes.</title>
        <authorList>
            <person name="Kawai M."/>
            <person name="Futagami T."/>
            <person name="Toyoda A."/>
            <person name="Takaki Y."/>
            <person name="Nishi S."/>
            <person name="Hori S."/>
            <person name="Arai W."/>
            <person name="Tsubouchi T."/>
            <person name="Morono Y."/>
            <person name="Uchiyama I."/>
            <person name="Ito T."/>
            <person name="Fujiyama A."/>
            <person name="Inagaki F."/>
            <person name="Takami H."/>
        </authorList>
    </citation>
    <scope>NUCLEOTIDE SEQUENCE</scope>
    <source>
        <strain evidence="1">Expedition CK06-06</strain>
    </source>
</reference>
<proteinExistence type="predicted"/>
<gene>
    <name evidence="1" type="ORF">S01H1_20433</name>
</gene>
<name>X0U1K3_9ZZZZ</name>
<protein>
    <submittedName>
        <fullName evidence="1">Uncharacterized protein</fullName>
    </submittedName>
</protein>